<feature type="compositionally biased region" description="Low complexity" evidence="1">
    <location>
        <begin position="328"/>
        <end position="343"/>
    </location>
</feature>
<evidence type="ECO:0008006" key="4">
    <source>
        <dbReference type="Google" id="ProtNLM"/>
    </source>
</evidence>
<sequence length="1037" mass="109867">MDASGATTMANSTCKSPIAAAATDATDSSPRSRPRLLSLRLPHPHPRITEPLDASDADDGDEFFHHAPVLSSTTPSLKHSPLEGPPARPDQCRSPSATSSSPPHLPPNHPSLTPQPSSRAPSSAALPNPVSRYAPSAPASPLAADGEQNQPTGEDENYHQHRISAGTRKLVRERQHPPSSPAARPSPPRSSPSHEEKASTVRVPPAAAETVTAASATSLTSVHPRPCHPKRPSSCPEAHRSRHDAATAQSPSKARTDASTTCPVARRAPASRSANGISTVGGPPSSLSTQRRRSGERILAGTAQAPRPTPTADGVDLHGRRELLLPQRLSHQSSSSDDNSPQLGASTPVRVPPIRTFRASSSRKSLVLDANLKSPPPYDPAECPVGMAHESTLRALEGRMDDTLRNGAIGGAEDSGDLFLRIAKEQSNRRGADDGARADVPRPVSRASRFTHRRPLSTVVASYHTTSPPRVARRLSDHHERPRLQDLHDERLSGTVRTTPFRSHLTDDGARARAPGSALRPSPLAPRPLVSSQETSPEGSTYARRRASITENNSGAAGRSSTFHRASTLGPTQRGAYGSPLVRSIDFKNQPISELARGGIAGTESTESTTAPSTVWDELDDIKSRIHRLELTGKLPSTSGAAIASHSDERPPTATTTVTTMSLSPKRPGARQAPETVSTTSPQKEAHPLLVAALVRSRHFMSPEAYEALESAANDAIGLSAMLGTPAQSGLISSGASTVAAGNVTDRQLRRKADSVCRSLTELCIALGDGAVAAPLSQADGPATPAAPKSYSGLPATLRADQGLPRTNGSPRTLSRFEERRSHLLNGTATATPRTGGSNVSTPTSSNIGRRPSLLVARTRRAGTEDPDEDRSSSLLRSRRAGTDEVEDGRKTSLLVRNRRGTVGGEMEELQFRSPSRATTEVNAQRGQVRDGSQETQALNSGARPRLATTSPRASRLAIPSGSSPAPPRRYLDRVVPDHLATTSRQAGDYSSRPPPTSQGMSHARASSLSTRRKRESMIPAIPASVSSGVYRCRIDQ</sequence>
<feature type="region of interest" description="Disordered" evidence="1">
    <location>
        <begin position="779"/>
        <end position="1017"/>
    </location>
</feature>
<accession>A0A151GL85</accession>
<dbReference type="STRING" id="98403.A0A151GL85"/>
<dbReference type="EMBL" id="LAYC01000002">
    <property type="protein sequence ID" value="KYK57791.1"/>
    <property type="molecule type" value="Genomic_DNA"/>
</dbReference>
<feature type="compositionally biased region" description="Polar residues" evidence="1">
    <location>
        <begin position="998"/>
        <end position="1010"/>
    </location>
</feature>
<feature type="compositionally biased region" description="Low complexity" evidence="1">
    <location>
        <begin position="110"/>
        <end position="144"/>
    </location>
</feature>
<comment type="caution">
    <text evidence="2">The sequence shown here is derived from an EMBL/GenBank/DDBJ whole genome shotgun (WGS) entry which is preliminary data.</text>
</comment>
<protein>
    <recommendedName>
        <fullName evidence="4">LPXTG-motif cell wall anchor domain protein</fullName>
    </recommendedName>
</protein>
<reference evidence="2 3" key="1">
    <citation type="journal article" date="2016" name="Sci. Rep.">
        <title>Insights into Adaptations to a Near-Obligate Nematode Endoparasitic Lifestyle from the Finished Genome of Drechmeria coniospora.</title>
        <authorList>
            <person name="Zhang L."/>
            <person name="Zhou Z."/>
            <person name="Guo Q."/>
            <person name="Fokkens L."/>
            <person name="Miskei M."/>
            <person name="Pocsi I."/>
            <person name="Zhang W."/>
            <person name="Chen M."/>
            <person name="Wang L."/>
            <person name="Sun Y."/>
            <person name="Donzelli B.G."/>
            <person name="Gibson D.M."/>
            <person name="Nelson D.R."/>
            <person name="Luo J.G."/>
            <person name="Rep M."/>
            <person name="Liu H."/>
            <person name="Yang S."/>
            <person name="Wang J."/>
            <person name="Krasnoff S.B."/>
            <person name="Xu Y."/>
            <person name="Molnar I."/>
            <person name="Lin M."/>
        </authorList>
    </citation>
    <scope>NUCLEOTIDE SEQUENCE [LARGE SCALE GENOMIC DNA]</scope>
    <source>
        <strain evidence="2 3">ARSEF 6962</strain>
    </source>
</reference>
<evidence type="ECO:0000313" key="2">
    <source>
        <dbReference type="EMBL" id="KYK57791.1"/>
    </source>
</evidence>
<feature type="compositionally biased region" description="Polar residues" evidence="1">
    <location>
        <begin position="913"/>
        <end position="926"/>
    </location>
</feature>
<feature type="region of interest" description="Disordered" evidence="1">
    <location>
        <begin position="463"/>
        <end position="579"/>
    </location>
</feature>
<feature type="compositionally biased region" description="Polar residues" evidence="1">
    <location>
        <begin position="825"/>
        <end position="848"/>
    </location>
</feature>
<feature type="compositionally biased region" description="Low complexity" evidence="1">
    <location>
        <begin position="200"/>
        <end position="222"/>
    </location>
</feature>
<feature type="compositionally biased region" description="Polar residues" evidence="1">
    <location>
        <begin position="549"/>
        <end position="571"/>
    </location>
</feature>
<feature type="compositionally biased region" description="Polar residues" evidence="1">
    <location>
        <begin position="247"/>
        <end position="262"/>
    </location>
</feature>
<feature type="compositionally biased region" description="Basic and acidic residues" evidence="1">
    <location>
        <begin position="426"/>
        <end position="440"/>
    </location>
</feature>
<feature type="region of interest" description="Disordered" evidence="1">
    <location>
        <begin position="328"/>
        <end position="349"/>
    </location>
</feature>
<keyword evidence="3" id="KW-1185">Reference proteome</keyword>
<dbReference type="AlphaFoldDB" id="A0A151GL85"/>
<organism evidence="2 3">
    <name type="scientific">Drechmeria coniospora</name>
    <name type="common">Nematophagous fungus</name>
    <name type="synonym">Meria coniospora</name>
    <dbReference type="NCBI Taxonomy" id="98403"/>
    <lineage>
        <taxon>Eukaryota</taxon>
        <taxon>Fungi</taxon>
        <taxon>Dikarya</taxon>
        <taxon>Ascomycota</taxon>
        <taxon>Pezizomycotina</taxon>
        <taxon>Sordariomycetes</taxon>
        <taxon>Hypocreomycetidae</taxon>
        <taxon>Hypocreales</taxon>
        <taxon>Ophiocordycipitaceae</taxon>
        <taxon>Drechmeria</taxon>
    </lineage>
</organism>
<dbReference type="InParanoid" id="A0A151GL85"/>
<feature type="compositionally biased region" description="Pro residues" evidence="1">
    <location>
        <begin position="178"/>
        <end position="190"/>
    </location>
</feature>
<feature type="region of interest" description="Disordered" evidence="1">
    <location>
        <begin position="1"/>
        <end position="316"/>
    </location>
</feature>
<feature type="compositionally biased region" description="Polar residues" evidence="1">
    <location>
        <begin position="1"/>
        <end position="15"/>
    </location>
</feature>
<feature type="region of interest" description="Disordered" evidence="1">
    <location>
        <begin position="638"/>
        <end position="684"/>
    </location>
</feature>
<dbReference type="GeneID" id="63717447"/>
<evidence type="ECO:0000313" key="3">
    <source>
        <dbReference type="Proteomes" id="UP000076580"/>
    </source>
</evidence>
<dbReference type="RefSeq" id="XP_040657143.1">
    <property type="nucleotide sequence ID" value="XM_040802110.1"/>
</dbReference>
<feature type="compositionally biased region" description="Basic and acidic residues" evidence="1">
    <location>
        <begin position="474"/>
        <end position="492"/>
    </location>
</feature>
<feature type="compositionally biased region" description="Low complexity" evidence="1">
    <location>
        <begin position="19"/>
        <end position="41"/>
    </location>
</feature>
<gene>
    <name evidence="2" type="ORF">DCS_04804</name>
</gene>
<proteinExistence type="predicted"/>
<feature type="region of interest" description="Disordered" evidence="1">
    <location>
        <begin position="426"/>
        <end position="448"/>
    </location>
</feature>
<name>A0A151GL85_DRECN</name>
<feature type="compositionally biased region" description="Low complexity" evidence="1">
    <location>
        <begin position="265"/>
        <end position="274"/>
    </location>
</feature>
<dbReference type="Proteomes" id="UP000076580">
    <property type="component" value="Chromosome 02"/>
</dbReference>
<feature type="compositionally biased region" description="Low complexity" evidence="1">
    <location>
        <begin position="517"/>
        <end position="532"/>
    </location>
</feature>
<evidence type="ECO:0000256" key="1">
    <source>
        <dbReference type="SAM" id="MobiDB-lite"/>
    </source>
</evidence>